<keyword evidence="2" id="KW-1185">Reference proteome</keyword>
<comment type="caution">
    <text evidence="1">The sequence shown here is derived from an EMBL/GenBank/DDBJ whole genome shotgun (WGS) entry which is preliminary data.</text>
</comment>
<dbReference type="Gene3D" id="2.40.128.680">
    <property type="match status" value="1"/>
</dbReference>
<dbReference type="Proteomes" id="UP001209540">
    <property type="component" value="Unassembled WGS sequence"/>
</dbReference>
<dbReference type="GO" id="GO:0006401">
    <property type="term" value="P:RNA catabolic process"/>
    <property type="evidence" value="ECO:0007669"/>
    <property type="project" value="InterPro"/>
</dbReference>
<reference evidence="1" key="1">
    <citation type="journal article" date="2022" name="IScience">
        <title>Evolution of zygomycete secretomes and the origins of terrestrial fungal ecologies.</title>
        <authorList>
            <person name="Chang Y."/>
            <person name="Wang Y."/>
            <person name="Mondo S."/>
            <person name="Ahrendt S."/>
            <person name="Andreopoulos W."/>
            <person name="Barry K."/>
            <person name="Beard J."/>
            <person name="Benny G.L."/>
            <person name="Blankenship S."/>
            <person name="Bonito G."/>
            <person name="Cuomo C."/>
            <person name="Desiro A."/>
            <person name="Gervers K.A."/>
            <person name="Hundley H."/>
            <person name="Kuo A."/>
            <person name="LaButti K."/>
            <person name="Lang B.F."/>
            <person name="Lipzen A."/>
            <person name="O'Donnell K."/>
            <person name="Pangilinan J."/>
            <person name="Reynolds N."/>
            <person name="Sandor L."/>
            <person name="Smith M.E."/>
            <person name="Tsang A."/>
            <person name="Grigoriev I.V."/>
            <person name="Stajich J.E."/>
            <person name="Spatafora J.W."/>
        </authorList>
    </citation>
    <scope>NUCLEOTIDE SEQUENCE</scope>
    <source>
        <strain evidence="1">RSA 2281</strain>
    </source>
</reference>
<proteinExistence type="predicted"/>
<accession>A0AAD5KNZ1</accession>
<dbReference type="PANTHER" id="PTHR47204:SF1">
    <property type="entry name" value="RIBONUCLEASE H2 SUBUNIT C"/>
    <property type="match status" value="1"/>
</dbReference>
<dbReference type="PANTHER" id="PTHR47204">
    <property type="entry name" value="OS02G0168900 PROTEIN"/>
    <property type="match status" value="1"/>
</dbReference>
<dbReference type="Pfam" id="PF08615">
    <property type="entry name" value="RNase_H2_suC"/>
    <property type="match status" value="1"/>
</dbReference>
<gene>
    <name evidence="1" type="ORF">BDA99DRAFT_494896</name>
</gene>
<evidence type="ECO:0000313" key="2">
    <source>
        <dbReference type="Proteomes" id="UP001209540"/>
    </source>
</evidence>
<organism evidence="1 2">
    <name type="scientific">Phascolomyces articulosus</name>
    <dbReference type="NCBI Taxonomy" id="60185"/>
    <lineage>
        <taxon>Eukaryota</taxon>
        <taxon>Fungi</taxon>
        <taxon>Fungi incertae sedis</taxon>
        <taxon>Mucoromycota</taxon>
        <taxon>Mucoromycotina</taxon>
        <taxon>Mucoromycetes</taxon>
        <taxon>Mucorales</taxon>
        <taxon>Lichtheimiaceae</taxon>
        <taxon>Phascolomyces</taxon>
    </lineage>
</organism>
<sequence length="150" mass="17270">MSDQDPLATATTTTTTIPITHLFPFTSSLEGPVNSKQYFQFARTTSLEHKHKSIDTYETNLMGRRMIGYSVELPKNVNGHIWQYVQTPNPDQLDDETEEPEPRLIKKSTEHISQFILWKKDKAPNDQDARIKAIEDWHNITDAVHEPIPL</sequence>
<dbReference type="GO" id="GO:0032299">
    <property type="term" value="C:ribonuclease H2 complex"/>
    <property type="evidence" value="ECO:0007669"/>
    <property type="project" value="InterPro"/>
</dbReference>
<dbReference type="AlphaFoldDB" id="A0AAD5KNZ1"/>
<protein>
    <submittedName>
        <fullName evidence="1">Ribonuclease H2, subunit C</fullName>
    </submittedName>
</protein>
<dbReference type="InterPro" id="IPR013924">
    <property type="entry name" value="RNase_H2_suC"/>
</dbReference>
<name>A0AAD5KNZ1_9FUNG</name>
<reference evidence="1" key="2">
    <citation type="submission" date="2023-02" db="EMBL/GenBank/DDBJ databases">
        <authorList>
            <consortium name="DOE Joint Genome Institute"/>
            <person name="Mondo S.J."/>
            <person name="Chang Y."/>
            <person name="Wang Y."/>
            <person name="Ahrendt S."/>
            <person name="Andreopoulos W."/>
            <person name="Barry K."/>
            <person name="Beard J."/>
            <person name="Benny G.L."/>
            <person name="Blankenship S."/>
            <person name="Bonito G."/>
            <person name="Cuomo C."/>
            <person name="Desiro A."/>
            <person name="Gervers K.A."/>
            <person name="Hundley H."/>
            <person name="Kuo A."/>
            <person name="LaButti K."/>
            <person name="Lang B.F."/>
            <person name="Lipzen A."/>
            <person name="O'Donnell K."/>
            <person name="Pangilinan J."/>
            <person name="Reynolds N."/>
            <person name="Sandor L."/>
            <person name="Smith M.W."/>
            <person name="Tsang A."/>
            <person name="Grigoriev I.V."/>
            <person name="Stajich J.E."/>
            <person name="Spatafora J.W."/>
        </authorList>
    </citation>
    <scope>NUCLEOTIDE SEQUENCE</scope>
    <source>
        <strain evidence="1">RSA 2281</strain>
    </source>
</reference>
<evidence type="ECO:0000313" key="1">
    <source>
        <dbReference type="EMBL" id="KAI9277107.1"/>
    </source>
</evidence>
<dbReference type="EMBL" id="JAIXMP010000002">
    <property type="protein sequence ID" value="KAI9277107.1"/>
    <property type="molecule type" value="Genomic_DNA"/>
</dbReference>